<feature type="compositionally biased region" description="Low complexity" evidence="10">
    <location>
        <begin position="11"/>
        <end position="22"/>
    </location>
</feature>
<feature type="region of interest" description="Disordered" evidence="10">
    <location>
        <begin position="110"/>
        <end position="137"/>
    </location>
</feature>
<evidence type="ECO:0000256" key="8">
    <source>
        <dbReference type="ARBA" id="ARBA00040531"/>
    </source>
</evidence>
<evidence type="ECO:0000256" key="1">
    <source>
        <dbReference type="ARBA" id="ARBA00004123"/>
    </source>
</evidence>
<dbReference type="GO" id="GO:0046872">
    <property type="term" value="F:metal ion binding"/>
    <property type="evidence" value="ECO:0007669"/>
    <property type="project" value="UniProtKB-KW"/>
</dbReference>
<evidence type="ECO:0000256" key="5">
    <source>
        <dbReference type="ARBA" id="ARBA00022839"/>
    </source>
</evidence>
<gene>
    <name evidence="13" type="ORF">BU14_0098s0050</name>
</gene>
<evidence type="ECO:0000259" key="12">
    <source>
        <dbReference type="Pfam" id="PF20499"/>
    </source>
</evidence>
<comment type="subcellular location">
    <subcellularLocation>
        <location evidence="1">Nucleus</location>
    </subcellularLocation>
</comment>
<feature type="region of interest" description="Disordered" evidence="10">
    <location>
        <begin position="381"/>
        <end position="419"/>
    </location>
</feature>
<feature type="region of interest" description="Disordered" evidence="10">
    <location>
        <begin position="1"/>
        <end position="85"/>
    </location>
</feature>
<proteinExistence type="predicted"/>
<dbReference type="InterPro" id="IPR036397">
    <property type="entry name" value="RNaseH_sf"/>
</dbReference>
<dbReference type="OrthoDB" id="1920326at2759"/>
<feature type="region of interest" description="Disordered" evidence="10">
    <location>
        <begin position="2023"/>
        <end position="2044"/>
    </location>
</feature>
<feature type="compositionally biased region" description="Low complexity" evidence="10">
    <location>
        <begin position="1636"/>
        <end position="1650"/>
    </location>
</feature>
<dbReference type="GO" id="GO:0008408">
    <property type="term" value="F:3'-5' exonuclease activity"/>
    <property type="evidence" value="ECO:0007669"/>
    <property type="project" value="InterPro"/>
</dbReference>
<dbReference type="EMBL" id="KV918804">
    <property type="protein sequence ID" value="OSX78824.1"/>
    <property type="molecule type" value="Genomic_DNA"/>
</dbReference>
<evidence type="ECO:0000256" key="4">
    <source>
        <dbReference type="ARBA" id="ARBA00022801"/>
    </source>
</evidence>
<dbReference type="GO" id="GO:0003676">
    <property type="term" value="F:nucleic acid binding"/>
    <property type="evidence" value="ECO:0007669"/>
    <property type="project" value="InterPro"/>
</dbReference>
<dbReference type="GO" id="GO:0006139">
    <property type="term" value="P:nucleobase-containing compound metabolic process"/>
    <property type="evidence" value="ECO:0007669"/>
    <property type="project" value="InterPro"/>
</dbReference>
<feature type="region of interest" description="Disordered" evidence="10">
    <location>
        <begin position="1726"/>
        <end position="1760"/>
    </location>
</feature>
<organism evidence="13 14">
    <name type="scientific">Porphyra umbilicalis</name>
    <name type="common">Purple laver</name>
    <name type="synonym">Red alga</name>
    <dbReference type="NCBI Taxonomy" id="2786"/>
    <lineage>
        <taxon>Eukaryota</taxon>
        <taxon>Rhodophyta</taxon>
        <taxon>Bangiophyceae</taxon>
        <taxon>Bangiales</taxon>
        <taxon>Bangiaceae</taxon>
        <taxon>Porphyra</taxon>
    </lineage>
</organism>
<dbReference type="Gene3D" id="3.30.420.10">
    <property type="entry name" value="Ribonuclease H-like superfamily/Ribonuclease H"/>
    <property type="match status" value="1"/>
</dbReference>
<feature type="compositionally biased region" description="Low complexity" evidence="10">
    <location>
        <begin position="1891"/>
        <end position="1901"/>
    </location>
</feature>
<dbReference type="InterPro" id="IPR046616">
    <property type="entry name" value="DUF6729"/>
</dbReference>
<feature type="domain" description="3'-5' exonuclease" evidence="11">
    <location>
        <begin position="823"/>
        <end position="976"/>
    </location>
</feature>
<evidence type="ECO:0000256" key="6">
    <source>
        <dbReference type="ARBA" id="ARBA00022842"/>
    </source>
</evidence>
<feature type="compositionally biased region" description="Acidic residues" evidence="10">
    <location>
        <begin position="238"/>
        <end position="253"/>
    </location>
</feature>
<dbReference type="PANTHER" id="PTHR13620:SF109">
    <property type="entry name" value="3'-5' EXONUCLEASE"/>
    <property type="match status" value="1"/>
</dbReference>
<keyword evidence="6" id="KW-0460">Magnesium</keyword>
<feature type="compositionally biased region" description="Pro residues" evidence="10">
    <location>
        <begin position="126"/>
        <end position="137"/>
    </location>
</feature>
<evidence type="ECO:0000259" key="11">
    <source>
        <dbReference type="Pfam" id="PF01612"/>
    </source>
</evidence>
<feature type="domain" description="DUF6729" evidence="12">
    <location>
        <begin position="468"/>
        <end position="635"/>
    </location>
</feature>
<dbReference type="GO" id="GO:0005634">
    <property type="term" value="C:nucleus"/>
    <property type="evidence" value="ECO:0007669"/>
    <property type="project" value="UniProtKB-SubCell"/>
</dbReference>
<dbReference type="InterPro" id="IPR012337">
    <property type="entry name" value="RNaseH-like_sf"/>
</dbReference>
<evidence type="ECO:0000256" key="10">
    <source>
        <dbReference type="SAM" id="MobiDB-lite"/>
    </source>
</evidence>
<keyword evidence="3" id="KW-0479">Metal-binding</keyword>
<protein>
    <recommendedName>
        <fullName evidence="8">3'-5' exonuclease</fullName>
    </recommendedName>
    <alternativeName>
        <fullName evidence="9">Werner Syndrome-like exonuclease</fullName>
    </alternativeName>
</protein>
<accession>A0A1X6PDB5</accession>
<dbReference type="SUPFAM" id="SSF53098">
    <property type="entry name" value="Ribonuclease H-like"/>
    <property type="match status" value="1"/>
</dbReference>
<feature type="compositionally biased region" description="Gly residues" evidence="10">
    <location>
        <begin position="1742"/>
        <end position="1757"/>
    </location>
</feature>
<name>A0A1X6PDB5_PORUM</name>
<sequence>MGTRGGRRPGAGRPSDAARAATDPAQTRLFGFTRAGARGAPGRGGAIRVSGGEGSGHRGSLPVETGVERGGVSGPMDAGGASRGASSFPFARAPRPGAAMGGCAVRENCSDGPTDGVEAGRDVPSLPLPPQPPPPLPRTCLDPSILGIVGDRGDIAGRVAGGHACASAAASTGGPAEGVGVPTADVSRSAPAIHGYKTPATCAATPFVAGACERSGLPAHASALPDAVRLALNKPDTEDVCEDGDESDVDNGSDWDTRSLPDKVDAADCSIAGNDGVVEEEAVSEWHQVPDVMAPFLGGKEPRSTRPQAESLIASVFACSSTAGVTPAIGSARVLPALAESSIASAAAPSVVATGTDGRSTTAGNTGQGVDFTAPPAAITTEAPTTGAAGGSTTRAGGATTTASSRLRAAAPSSRAARPGPTRWTLPKYLASVKLHVLKTGLFLRMLSYTINPPDALAAGRVLFPEDWCLPRVLVYAPFDMRGPYRPSCPTCGTDAVIQDGWSTFRRVIDLDECIFVVCRRYRCTKKHKGVCFLAWNTKLLEKAPPYIRHSFPVIFTHRLGVTQSVFDAMRSWTASGAGFGPFADFIKENHTRRHHRKELAYLSRLSDVTAESPFGEPRVSGCTSEAAAQFPHFPIFSDSYGANGCHGSKNFFRSVYTRGMRRLEVKIKKRCAMVPARMLSGDHFFKIIKCNFLFRGKKLFMAAYSLVNEHTEVMATVLTQSKSLEELRHMLISVQQRMIGLGLPAPQIDVFFTDNPTAEASFLEGIYPGLRKTTVALGTESMPTIPVLKLPPDDVHSKHYITDTVTANMAIDIMRREVTKEGGGRAIGFDAEWNIDGGPTGRGPGVVRVVQLSSPTTTLILHISRMSSFPHELLALLADVEILKVGKSIGGDCRKLFKEHGAVTKSSLELANFAKSRHLVGNATIGLAGLVAVLLQKTLDKDPGVRLSNWSRPLSEEQQTYAALDSYASLLVYEHVLQSSSPVPEPSATLKDMELYVTDASGTCRVAVCSVADAQPTKNGNFLVGAKGRVWVKVVRVLVPSYALPFAVKRQPTTLAALMQHNEQIGKDPVFVVARAHLRDVRHPAEKRLAAQRAHAAHPVVSIAADDGEVDALTDLEAPIQRMLQAGVVPGGGGSAAAADFSGDDADEEELGAGLAAGDVRDDDEDDTSVNEPSKSGEMECGDGLRGLSSGVKGDIMHLMDRVLRHVPKGHGATPLFSRAFSHALMFYNAKDSAAAQRVAAELWPEKKWRQVQYYMSSWVNRRVRRTVPHPDVIVPRLEKLFKEFVGILDASTKQSLFSAATWKAAGQVIQTVKEGWVTDPVGVPLYVLRRYDKNNLPLWLCCRGTNSNEGSVHQKLVKNFLGMKGASAELISFALLEWVGRHNQRAGRKNRTGAPDIGHADVWIVDDIIFFQEFIFGKRTSHQAHQRADEFELPDFYCGVTSLSPDILEDCGLPGVDMMQQLAPLIPKLTLQKQYLASTMSSGVPLLPVHTTEEKLLYGEVQRTLLRELRGKPSAVAMTVAFNRLVADDWMRRAAKLSSAQVQAAKRVAGNGKKMRVAVVFEQPSIYFKSTSLMASYQSFYERTQNEASTILLSHPEQSRTAVAAANAATTEFGDDVSGMTPVSGRPALNSRPAQQGATAASAGSVVTIGGTRSSIADSPVAPGQNPSTDRTQAPGGETSLGSVAAGGAHLHSLSAAAVPHGTTLTASLYSDVQRTLAAYEEIAPRTRGSNGEGASVAGGEAGSGASGAGAGAGDGDLAAAAPQLTRPATKRRRRHCQTCHLSSCPGHNRKTACRQRAAGATSTSVGEETPRTGVYMAGIGYGGAAAIGMRMGMPPPAAAPARLRPLQPRPVRPPAPVSIARASAAAAGVGPARTAVPPVLASAVPASFSGSTASGSSGRRQFLGKHPAPDASPSRPSSSEQQRGVFMTGDVGWGKVARGAGRRLAVATSFTAAARVTASTFAQLAWRTPCDRTFRCSSPLPPIPVDGTIPHELRKPPTRRGRGRLRRQRLLRSHMTFTFSTENPVHQKSSYRTKRCDVPNP</sequence>
<evidence type="ECO:0000313" key="13">
    <source>
        <dbReference type="EMBL" id="OSX78824.1"/>
    </source>
</evidence>
<evidence type="ECO:0000256" key="7">
    <source>
        <dbReference type="ARBA" id="ARBA00023242"/>
    </source>
</evidence>
<keyword evidence="14" id="KW-1185">Reference proteome</keyword>
<dbReference type="Pfam" id="PF20499">
    <property type="entry name" value="DUF6729"/>
    <property type="match status" value="1"/>
</dbReference>
<feature type="compositionally biased region" description="Low complexity" evidence="10">
    <location>
        <begin position="1912"/>
        <end position="1922"/>
    </location>
</feature>
<feature type="region of interest" description="Disordered" evidence="10">
    <location>
        <begin position="237"/>
        <end position="261"/>
    </location>
</feature>
<evidence type="ECO:0000313" key="14">
    <source>
        <dbReference type="Proteomes" id="UP000218209"/>
    </source>
</evidence>
<feature type="region of interest" description="Disordered" evidence="10">
    <location>
        <begin position="1891"/>
        <end position="1926"/>
    </location>
</feature>
<keyword evidence="5" id="KW-0269">Exonuclease</keyword>
<dbReference type="Proteomes" id="UP000218209">
    <property type="component" value="Unassembled WGS sequence"/>
</dbReference>
<dbReference type="InterPro" id="IPR051132">
    <property type="entry name" value="3-5_Exonuclease_domain"/>
</dbReference>
<evidence type="ECO:0000256" key="9">
    <source>
        <dbReference type="ARBA" id="ARBA00042761"/>
    </source>
</evidence>
<feature type="region of interest" description="Disordered" evidence="10">
    <location>
        <begin position="1615"/>
        <end position="1686"/>
    </location>
</feature>
<reference evidence="13 14" key="1">
    <citation type="submission" date="2017-03" db="EMBL/GenBank/DDBJ databases">
        <title>WGS assembly of Porphyra umbilicalis.</title>
        <authorList>
            <person name="Brawley S.H."/>
            <person name="Blouin N.A."/>
            <person name="Ficko-Blean E."/>
            <person name="Wheeler G.L."/>
            <person name="Lohr M."/>
            <person name="Goodson H.V."/>
            <person name="Jenkins J.W."/>
            <person name="Blaby-Haas C.E."/>
            <person name="Helliwell K.E."/>
            <person name="Chan C."/>
            <person name="Marriage T."/>
            <person name="Bhattacharya D."/>
            <person name="Klein A.S."/>
            <person name="Badis Y."/>
            <person name="Brodie J."/>
            <person name="Cao Y."/>
            <person name="Collen J."/>
            <person name="Dittami S.M."/>
            <person name="Gachon C.M."/>
            <person name="Green B.R."/>
            <person name="Karpowicz S."/>
            <person name="Kim J.W."/>
            <person name="Kudahl U."/>
            <person name="Lin S."/>
            <person name="Michel G."/>
            <person name="Mittag M."/>
            <person name="Olson B.J."/>
            <person name="Pangilinan J."/>
            <person name="Peng Y."/>
            <person name="Qiu H."/>
            <person name="Shu S."/>
            <person name="Singer J.T."/>
            <person name="Smith A.G."/>
            <person name="Sprecher B.N."/>
            <person name="Wagner V."/>
            <person name="Wang W."/>
            <person name="Wang Z.-Y."/>
            <person name="Yan J."/>
            <person name="Yarish C."/>
            <person name="Zoeuner-Riek S."/>
            <person name="Zhuang Y."/>
            <person name="Zou Y."/>
            <person name="Lindquist E.A."/>
            <person name="Grimwood J."/>
            <person name="Barry K."/>
            <person name="Rokhsar D.S."/>
            <person name="Schmutz J."/>
            <person name="Stiller J.W."/>
            <person name="Grossman A.R."/>
            <person name="Prochnik S.E."/>
        </authorList>
    </citation>
    <scope>NUCLEOTIDE SEQUENCE [LARGE SCALE GENOMIC DNA]</scope>
    <source>
        <strain evidence="13">4086291</strain>
    </source>
</reference>
<dbReference type="InterPro" id="IPR002562">
    <property type="entry name" value="3'-5'_exonuclease_dom"/>
</dbReference>
<feature type="compositionally biased region" description="Low complexity" evidence="10">
    <location>
        <begin position="1731"/>
        <end position="1741"/>
    </location>
</feature>
<feature type="region of interest" description="Disordered" evidence="10">
    <location>
        <begin position="1156"/>
        <end position="1185"/>
    </location>
</feature>
<dbReference type="Pfam" id="PF01612">
    <property type="entry name" value="DNA_pol_A_exo1"/>
    <property type="match status" value="1"/>
</dbReference>
<evidence type="ECO:0000256" key="3">
    <source>
        <dbReference type="ARBA" id="ARBA00022723"/>
    </source>
</evidence>
<keyword evidence="4" id="KW-0378">Hydrolase</keyword>
<feature type="compositionally biased region" description="Polar residues" evidence="10">
    <location>
        <begin position="2023"/>
        <end position="2033"/>
    </location>
</feature>
<keyword evidence="7" id="KW-0539">Nucleus</keyword>
<dbReference type="CDD" id="cd06141">
    <property type="entry name" value="WRN_exo"/>
    <property type="match status" value="1"/>
</dbReference>
<evidence type="ECO:0000256" key="2">
    <source>
        <dbReference type="ARBA" id="ARBA00022722"/>
    </source>
</evidence>
<keyword evidence="2" id="KW-0540">Nuclease</keyword>
<dbReference type="PANTHER" id="PTHR13620">
    <property type="entry name" value="3-5 EXONUCLEASE"/>
    <property type="match status" value="1"/>
</dbReference>